<evidence type="ECO:0000313" key="10">
    <source>
        <dbReference type="Proteomes" id="UP000028545"/>
    </source>
</evidence>
<name>A0A084G6Z5_PSEDA</name>
<proteinExistence type="inferred from homology"/>
<evidence type="ECO:0000256" key="4">
    <source>
        <dbReference type="ARBA" id="ARBA00023136"/>
    </source>
</evidence>
<feature type="transmembrane region" description="Helical" evidence="7">
    <location>
        <begin position="20"/>
        <end position="42"/>
    </location>
</feature>
<evidence type="ECO:0000256" key="1">
    <source>
        <dbReference type="ARBA" id="ARBA00004141"/>
    </source>
</evidence>
<dbReference type="RefSeq" id="XP_016642906.1">
    <property type="nucleotide sequence ID" value="XM_016787404.1"/>
</dbReference>
<feature type="transmembrane region" description="Helical" evidence="7">
    <location>
        <begin position="98"/>
        <end position="120"/>
    </location>
</feature>
<keyword evidence="3 7" id="KW-1133">Transmembrane helix</keyword>
<feature type="domain" description="Rhodopsin" evidence="8">
    <location>
        <begin position="38"/>
        <end position="281"/>
    </location>
</feature>
<dbReference type="Proteomes" id="UP000028545">
    <property type="component" value="Unassembled WGS sequence"/>
</dbReference>
<comment type="subcellular location">
    <subcellularLocation>
        <location evidence="1">Membrane</location>
        <topology evidence="1">Multi-pass membrane protein</topology>
    </subcellularLocation>
</comment>
<keyword evidence="4 7" id="KW-0472">Membrane</keyword>
<dbReference type="InterPro" id="IPR052337">
    <property type="entry name" value="SAT4-like"/>
</dbReference>
<dbReference type="EMBL" id="JOWA01000096">
    <property type="protein sequence ID" value="KEZ43107.1"/>
    <property type="molecule type" value="Genomic_DNA"/>
</dbReference>
<dbReference type="OMA" id="RPVEANW"/>
<dbReference type="PANTHER" id="PTHR33048">
    <property type="entry name" value="PTH11-LIKE INTEGRAL MEMBRANE PROTEIN (AFU_ORTHOLOGUE AFUA_5G11245)"/>
    <property type="match status" value="1"/>
</dbReference>
<dbReference type="AlphaFoldDB" id="A0A084G6Z5"/>
<keyword evidence="2 7" id="KW-0812">Transmembrane</keyword>
<comment type="similarity">
    <text evidence="5">Belongs to the SAT4 family.</text>
</comment>
<dbReference type="HOGENOM" id="CLU_028200_3_1_1"/>
<dbReference type="PANTHER" id="PTHR33048:SF15">
    <property type="entry name" value="INTEGRAL MEMBRANE PROTEIN"/>
    <property type="match status" value="1"/>
</dbReference>
<sequence length="381" mass="41088">MSTVDPNQRVVDPLEGTALSLFVVSIVGGVVSLTVVGLRTVIRLHEGNFRVDDGLMLGGLIIYLPDVALACVGALSGLGTRNANLNETMMVQAIKYLMLWMLLYVTALCLVKTSICMTMLRIATTMPKLRIAVYSLLGLTIATFITTFIGILLLCRPVAANWDPSIIAEGRGECSPTTSMLGLSYTSTASTIATDLACAILPAILLWHTQMRLSKKIMVATILSFGSFASISTIIRTPYIDNYNRPLDDLPFHIGNIPLWSNVETAIGLIAGSAPALRRLFLYHQSPRATTRGTDGGSHGLPQGSGSVGLVTIGGSVVTSSKNKDHKGLKSNFGEAEQGNWTRLDEDTGSDKESTVPIRGIRRNMTFEVETSTLHDHEHEP</sequence>
<feature type="region of interest" description="Disordered" evidence="6">
    <location>
        <begin position="322"/>
        <end position="354"/>
    </location>
</feature>
<dbReference type="KEGG" id="sapo:SAPIO_CDS4983"/>
<reference evidence="9 10" key="1">
    <citation type="journal article" date="2014" name="Genome Announc.">
        <title>Draft genome sequence of the pathogenic fungus Scedosporium apiospermum.</title>
        <authorList>
            <person name="Vandeputte P."/>
            <person name="Ghamrawi S."/>
            <person name="Rechenmann M."/>
            <person name="Iltis A."/>
            <person name="Giraud S."/>
            <person name="Fleury M."/>
            <person name="Thornton C."/>
            <person name="Delhaes L."/>
            <person name="Meyer W."/>
            <person name="Papon N."/>
            <person name="Bouchara J.P."/>
        </authorList>
    </citation>
    <scope>NUCLEOTIDE SEQUENCE [LARGE SCALE GENOMIC DNA]</scope>
    <source>
        <strain evidence="9 10">IHEM 14462</strain>
    </source>
</reference>
<dbReference type="OrthoDB" id="9976870at2759"/>
<evidence type="ECO:0000256" key="2">
    <source>
        <dbReference type="ARBA" id="ARBA00022692"/>
    </source>
</evidence>
<feature type="compositionally biased region" description="Basic and acidic residues" evidence="6">
    <location>
        <begin position="343"/>
        <end position="354"/>
    </location>
</feature>
<dbReference type="VEuPathDB" id="FungiDB:SAPIO_CDS4983"/>
<evidence type="ECO:0000256" key="5">
    <source>
        <dbReference type="ARBA" id="ARBA00038359"/>
    </source>
</evidence>
<comment type="caution">
    <text evidence="9">The sequence shown here is derived from an EMBL/GenBank/DDBJ whole genome shotgun (WGS) entry which is preliminary data.</text>
</comment>
<evidence type="ECO:0000256" key="6">
    <source>
        <dbReference type="SAM" id="MobiDB-lite"/>
    </source>
</evidence>
<organism evidence="9 10">
    <name type="scientific">Pseudallescheria apiosperma</name>
    <name type="common">Scedosporium apiospermum</name>
    <dbReference type="NCBI Taxonomy" id="563466"/>
    <lineage>
        <taxon>Eukaryota</taxon>
        <taxon>Fungi</taxon>
        <taxon>Dikarya</taxon>
        <taxon>Ascomycota</taxon>
        <taxon>Pezizomycotina</taxon>
        <taxon>Sordariomycetes</taxon>
        <taxon>Hypocreomycetidae</taxon>
        <taxon>Microascales</taxon>
        <taxon>Microascaceae</taxon>
        <taxon>Scedosporium</taxon>
    </lineage>
</organism>
<gene>
    <name evidence="9" type="ORF">SAPIO_CDS4983</name>
</gene>
<feature type="transmembrane region" description="Helical" evidence="7">
    <location>
        <begin position="219"/>
        <end position="239"/>
    </location>
</feature>
<feature type="transmembrane region" description="Helical" evidence="7">
    <location>
        <begin position="185"/>
        <end position="207"/>
    </location>
</feature>
<dbReference type="Pfam" id="PF20684">
    <property type="entry name" value="Fung_rhodopsin"/>
    <property type="match status" value="1"/>
</dbReference>
<keyword evidence="10" id="KW-1185">Reference proteome</keyword>
<dbReference type="InterPro" id="IPR049326">
    <property type="entry name" value="Rhodopsin_dom_fungi"/>
</dbReference>
<feature type="transmembrane region" description="Helical" evidence="7">
    <location>
        <begin position="54"/>
        <end position="78"/>
    </location>
</feature>
<accession>A0A084G6Z5</accession>
<feature type="transmembrane region" description="Helical" evidence="7">
    <location>
        <begin position="259"/>
        <end position="277"/>
    </location>
</feature>
<evidence type="ECO:0000256" key="7">
    <source>
        <dbReference type="SAM" id="Phobius"/>
    </source>
</evidence>
<protein>
    <recommendedName>
        <fullName evidence="8">Rhodopsin domain-containing protein</fullName>
    </recommendedName>
</protein>
<evidence type="ECO:0000259" key="8">
    <source>
        <dbReference type="Pfam" id="PF20684"/>
    </source>
</evidence>
<evidence type="ECO:0000313" key="9">
    <source>
        <dbReference type="EMBL" id="KEZ43107.1"/>
    </source>
</evidence>
<dbReference type="GO" id="GO:0016020">
    <property type="term" value="C:membrane"/>
    <property type="evidence" value="ECO:0007669"/>
    <property type="project" value="UniProtKB-SubCell"/>
</dbReference>
<evidence type="ECO:0000256" key="3">
    <source>
        <dbReference type="ARBA" id="ARBA00022989"/>
    </source>
</evidence>
<feature type="transmembrane region" description="Helical" evidence="7">
    <location>
        <begin position="132"/>
        <end position="154"/>
    </location>
</feature>
<dbReference type="GeneID" id="27724055"/>